<dbReference type="PRINTS" id="PR00725">
    <property type="entry name" value="DADACBPTASE1"/>
</dbReference>
<keyword evidence="11" id="KW-0961">Cell wall biogenesis/degradation</keyword>
<evidence type="ECO:0000256" key="6">
    <source>
        <dbReference type="ARBA" id="ARBA00022670"/>
    </source>
</evidence>
<comment type="similarity">
    <text evidence="3 13">Belongs to the peptidase S11 family.</text>
</comment>
<evidence type="ECO:0000313" key="16">
    <source>
        <dbReference type="EMBL" id="MFC0525939.1"/>
    </source>
</evidence>
<dbReference type="PANTHER" id="PTHR21581:SF11">
    <property type="entry name" value="D-ALANYL-D-ALANINE CARBOXYPEPTIDASE DACA"/>
    <property type="match status" value="1"/>
</dbReference>
<dbReference type="InterPro" id="IPR012338">
    <property type="entry name" value="Beta-lactam/transpept-like"/>
</dbReference>
<gene>
    <name evidence="16" type="ORF">ACFFGV_20400</name>
</gene>
<dbReference type="InterPro" id="IPR015956">
    <property type="entry name" value="Peniciliin-bd_prot_C_sf"/>
</dbReference>
<dbReference type="EC" id="3.4.16.4" evidence="4"/>
<feature type="domain" description="Peptidase S11 D-Ala-D-Ala carboxypeptidase A C-terminal" evidence="15">
    <location>
        <begin position="304"/>
        <end position="414"/>
    </location>
</feature>
<dbReference type="SUPFAM" id="SSF56601">
    <property type="entry name" value="beta-lactamase/transpeptidase-like"/>
    <property type="match status" value="1"/>
</dbReference>
<evidence type="ECO:0000256" key="9">
    <source>
        <dbReference type="ARBA" id="ARBA00022960"/>
    </source>
</evidence>
<dbReference type="Pfam" id="PF00768">
    <property type="entry name" value="Peptidase_S11"/>
    <property type="match status" value="1"/>
</dbReference>
<keyword evidence="9" id="KW-0133">Cell shape</keyword>
<dbReference type="SMART" id="SM00936">
    <property type="entry name" value="PBP5_C"/>
    <property type="match status" value="1"/>
</dbReference>
<evidence type="ECO:0000256" key="11">
    <source>
        <dbReference type="ARBA" id="ARBA00023316"/>
    </source>
</evidence>
<keyword evidence="5" id="KW-0121">Carboxypeptidase</keyword>
<feature type="signal peptide" evidence="14">
    <location>
        <begin position="1"/>
        <end position="23"/>
    </location>
</feature>
<feature type="chain" id="PRO_5045336847" description="serine-type D-Ala-D-Ala carboxypeptidase" evidence="14">
    <location>
        <begin position="24"/>
        <end position="444"/>
    </location>
</feature>
<dbReference type="Gene3D" id="3.40.710.10">
    <property type="entry name" value="DD-peptidase/beta-lactamase superfamily"/>
    <property type="match status" value="1"/>
</dbReference>
<reference evidence="16 17" key="1">
    <citation type="submission" date="2024-09" db="EMBL/GenBank/DDBJ databases">
        <authorList>
            <person name="Sun Q."/>
            <person name="Mori K."/>
        </authorList>
    </citation>
    <scope>NUCLEOTIDE SEQUENCE [LARGE SCALE GENOMIC DNA]</scope>
    <source>
        <strain evidence="16 17">NCAIM B.02529</strain>
    </source>
</reference>
<keyword evidence="8 16" id="KW-0378">Hydrolase</keyword>
<comment type="pathway">
    <text evidence="2">Cell wall biogenesis; peptidoglycan biosynthesis.</text>
</comment>
<keyword evidence="6" id="KW-0645">Protease</keyword>
<evidence type="ECO:0000256" key="13">
    <source>
        <dbReference type="RuleBase" id="RU004016"/>
    </source>
</evidence>
<dbReference type="InterPro" id="IPR018044">
    <property type="entry name" value="Peptidase_S11"/>
</dbReference>
<organism evidence="16 17">
    <name type="scientific">Pontibacillus salicampi</name>
    <dbReference type="NCBI Taxonomy" id="1449801"/>
    <lineage>
        <taxon>Bacteria</taxon>
        <taxon>Bacillati</taxon>
        <taxon>Bacillota</taxon>
        <taxon>Bacilli</taxon>
        <taxon>Bacillales</taxon>
        <taxon>Bacillaceae</taxon>
        <taxon>Pontibacillus</taxon>
    </lineage>
</organism>
<evidence type="ECO:0000259" key="15">
    <source>
        <dbReference type="SMART" id="SM00936"/>
    </source>
</evidence>
<evidence type="ECO:0000256" key="3">
    <source>
        <dbReference type="ARBA" id="ARBA00007164"/>
    </source>
</evidence>
<sequence length="444" mass="48960">MKHRFKSAFLVLTLLLVTFTSMVGNPTEVSAKSVDVEAKSAILVDAKTGKVLFEKEADIALPPASMTKMMTEYLVLEAIEKGKISWDTTTQISDYPYSISANTSFSGVGLKQQKDYTVRELYEAMAINSDNATTIALAELVAGSEGEFVKMMNQKAEEMGLPDSKFVNATGLSNTDLNGKHPEGTEADADNLLSARSAALLAYHLINDYPQSLEISSIPTTKFEDQEIQNWNWMLPGMPGQLAPFSYEGMDGLKTGWTDLAGFCFTGTAERNGQRFISVVMKTDSKEARFDETRKLLDYGFNQFEEKELYPANHQIKDESTLEVTKGKEDTVDIATAEPLTALIEKGSEDQYSVEYELDESKFNKKDKLTAPIEKGEKIGTMKLKHSKDDLGYITDSSAAGNSVDVVTQSSVEKANWFVLSLRAVGGFFSDIFSSVVDTVTGWF</sequence>
<proteinExistence type="inferred from homology"/>
<dbReference type="InterPro" id="IPR012907">
    <property type="entry name" value="Peptidase_S11_C"/>
</dbReference>
<evidence type="ECO:0000256" key="10">
    <source>
        <dbReference type="ARBA" id="ARBA00022984"/>
    </source>
</evidence>
<evidence type="ECO:0000256" key="14">
    <source>
        <dbReference type="SAM" id="SignalP"/>
    </source>
</evidence>
<comment type="catalytic activity">
    <reaction evidence="12">
        <text>Preferential cleavage: (Ac)2-L-Lys-D-Ala-|-D-Ala. Also transpeptidation of peptidyl-alanyl moieties that are N-acyl substituents of D-alanine.</text>
        <dbReference type="EC" id="3.4.16.4"/>
    </reaction>
</comment>
<evidence type="ECO:0000313" key="17">
    <source>
        <dbReference type="Proteomes" id="UP001589836"/>
    </source>
</evidence>
<keyword evidence="17" id="KW-1185">Reference proteome</keyword>
<name>A0ABV6LU42_9BACI</name>
<dbReference type="RefSeq" id="WP_377351796.1">
    <property type="nucleotide sequence ID" value="NZ_JBHLTP010000024.1"/>
</dbReference>
<evidence type="ECO:0000256" key="12">
    <source>
        <dbReference type="ARBA" id="ARBA00034000"/>
    </source>
</evidence>
<dbReference type="Proteomes" id="UP001589836">
    <property type="component" value="Unassembled WGS sequence"/>
</dbReference>
<evidence type="ECO:0000256" key="2">
    <source>
        <dbReference type="ARBA" id="ARBA00004752"/>
    </source>
</evidence>
<evidence type="ECO:0000256" key="4">
    <source>
        <dbReference type="ARBA" id="ARBA00012448"/>
    </source>
</evidence>
<dbReference type="Gene3D" id="2.60.410.10">
    <property type="entry name" value="D-Ala-D-Ala carboxypeptidase, C-terminal domain"/>
    <property type="match status" value="1"/>
</dbReference>
<dbReference type="InterPro" id="IPR037167">
    <property type="entry name" value="Peptidase_S11_C_sf"/>
</dbReference>
<evidence type="ECO:0000256" key="8">
    <source>
        <dbReference type="ARBA" id="ARBA00022801"/>
    </source>
</evidence>
<dbReference type="PANTHER" id="PTHR21581">
    <property type="entry name" value="D-ALANYL-D-ALANINE CARBOXYPEPTIDASE"/>
    <property type="match status" value="1"/>
</dbReference>
<evidence type="ECO:0000256" key="5">
    <source>
        <dbReference type="ARBA" id="ARBA00022645"/>
    </source>
</evidence>
<keyword evidence="10" id="KW-0573">Peptidoglycan synthesis</keyword>
<accession>A0ABV6LU42</accession>
<dbReference type="GO" id="GO:0016787">
    <property type="term" value="F:hydrolase activity"/>
    <property type="evidence" value="ECO:0007669"/>
    <property type="project" value="UniProtKB-KW"/>
</dbReference>
<comment type="caution">
    <text evidence="16">The sequence shown here is derived from an EMBL/GenBank/DDBJ whole genome shotgun (WGS) entry which is preliminary data.</text>
</comment>
<evidence type="ECO:0000256" key="1">
    <source>
        <dbReference type="ARBA" id="ARBA00003217"/>
    </source>
</evidence>
<protein>
    <recommendedName>
        <fullName evidence="4">serine-type D-Ala-D-Ala carboxypeptidase</fullName>
        <ecNumber evidence="4">3.4.16.4</ecNumber>
    </recommendedName>
</protein>
<dbReference type="InterPro" id="IPR001967">
    <property type="entry name" value="Peptidase_S11_N"/>
</dbReference>
<comment type="function">
    <text evidence="1">Removes C-terminal D-alanyl residues from sugar-peptide cell wall precursors.</text>
</comment>
<evidence type="ECO:0000256" key="7">
    <source>
        <dbReference type="ARBA" id="ARBA00022729"/>
    </source>
</evidence>
<keyword evidence="7 14" id="KW-0732">Signal</keyword>
<dbReference type="Pfam" id="PF07943">
    <property type="entry name" value="PBP5_C"/>
    <property type="match status" value="1"/>
</dbReference>
<dbReference type="EMBL" id="JBHLTP010000024">
    <property type="protein sequence ID" value="MFC0525939.1"/>
    <property type="molecule type" value="Genomic_DNA"/>
</dbReference>
<dbReference type="SUPFAM" id="SSF69189">
    <property type="entry name" value="Penicillin-binding protein associated domain"/>
    <property type="match status" value="1"/>
</dbReference>